<dbReference type="Pfam" id="PF17900">
    <property type="entry name" value="Peptidase_M1_N"/>
    <property type="match status" value="1"/>
</dbReference>
<dbReference type="Pfam" id="PF01433">
    <property type="entry name" value="Peptidase_M1"/>
    <property type="match status" value="1"/>
</dbReference>
<comment type="catalytic activity">
    <reaction evidence="1">
        <text>Release of an N-terminal amino acid, Xaa-|-Yaa- from a peptide, amide or arylamide. Xaa is preferably Ala, but may be most amino acids including Pro (slow action). When a terminal hydrophobic residue is followed by a prolyl residue, the two may be released as an intact Xaa-Pro dipeptide.</text>
        <dbReference type="EC" id="3.4.11.2"/>
    </reaction>
</comment>
<evidence type="ECO:0000259" key="12">
    <source>
        <dbReference type="Pfam" id="PF01433"/>
    </source>
</evidence>
<reference evidence="16 17" key="1">
    <citation type="submission" date="2024-03" db="EMBL/GenBank/DDBJ databases">
        <title>Sulfurimonas sp. HSL3-1.</title>
        <authorList>
            <person name="Wang S."/>
        </authorList>
    </citation>
    <scope>NUCLEOTIDE SEQUENCE [LARGE SCALE GENOMIC DNA]</scope>
    <source>
        <strain evidence="16 17">HSL3-1</strain>
    </source>
</reference>
<evidence type="ECO:0000256" key="5">
    <source>
        <dbReference type="ARBA" id="ARBA00015611"/>
    </source>
</evidence>
<keyword evidence="17" id="KW-1185">Reference proteome</keyword>
<keyword evidence="6 16" id="KW-0031">Aminopeptidase</keyword>
<dbReference type="InterPro" id="IPR045357">
    <property type="entry name" value="Aminopeptidase_N-like_N"/>
</dbReference>
<keyword evidence="7" id="KW-0645">Protease</keyword>
<dbReference type="InterPro" id="IPR024601">
    <property type="entry name" value="Peptidase_M1_pepN_C"/>
</dbReference>
<dbReference type="InterPro" id="IPR001930">
    <property type="entry name" value="Peptidase_M1"/>
</dbReference>
<evidence type="ECO:0000313" key="17">
    <source>
        <dbReference type="Proteomes" id="UP001447842"/>
    </source>
</evidence>
<dbReference type="Gene3D" id="2.60.40.1730">
    <property type="entry name" value="tricorn interacting facor f3 domain"/>
    <property type="match status" value="1"/>
</dbReference>
<dbReference type="CDD" id="cd09600">
    <property type="entry name" value="M1_APN"/>
    <property type="match status" value="1"/>
</dbReference>
<evidence type="ECO:0000259" key="14">
    <source>
        <dbReference type="Pfam" id="PF17432"/>
    </source>
</evidence>
<evidence type="ECO:0000256" key="1">
    <source>
        <dbReference type="ARBA" id="ARBA00000098"/>
    </source>
</evidence>
<dbReference type="InterPro" id="IPR038438">
    <property type="entry name" value="PepN_Ig-like_sf"/>
</dbReference>
<keyword evidence="9 16" id="KW-0378">Hydrolase</keyword>
<dbReference type="Pfam" id="PF11940">
    <property type="entry name" value="DUF3458"/>
    <property type="match status" value="1"/>
</dbReference>
<dbReference type="EMBL" id="CP147920">
    <property type="protein sequence ID" value="XAU14582.1"/>
    <property type="molecule type" value="Genomic_DNA"/>
</dbReference>
<accession>A0ABZ3H7R7</accession>
<dbReference type="InterPro" id="IPR035414">
    <property type="entry name" value="Peptidase_M1_pepN_Ig-like"/>
</dbReference>
<feature type="domain" description="Peptidase M1 alanyl aminopeptidase Ig-like fold" evidence="13">
    <location>
        <begin position="446"/>
        <end position="551"/>
    </location>
</feature>
<dbReference type="RefSeq" id="WP_345972271.1">
    <property type="nucleotide sequence ID" value="NZ_CP147920.1"/>
</dbReference>
<evidence type="ECO:0000256" key="4">
    <source>
        <dbReference type="ARBA" id="ARBA00012564"/>
    </source>
</evidence>
<dbReference type="GO" id="GO:0016285">
    <property type="term" value="F:alanyl aminopeptidase activity"/>
    <property type="evidence" value="ECO:0007669"/>
    <property type="project" value="UniProtKB-EC"/>
</dbReference>
<dbReference type="InterPro" id="IPR014782">
    <property type="entry name" value="Peptidase_M1_dom"/>
</dbReference>
<dbReference type="InterPro" id="IPR027268">
    <property type="entry name" value="Peptidase_M4/M1_CTD_sf"/>
</dbReference>
<evidence type="ECO:0000256" key="9">
    <source>
        <dbReference type="ARBA" id="ARBA00022801"/>
    </source>
</evidence>
<dbReference type="Gene3D" id="3.30.2010.30">
    <property type="match status" value="1"/>
</dbReference>
<dbReference type="SUPFAM" id="SSF63737">
    <property type="entry name" value="Leukotriene A4 hydrolase N-terminal domain"/>
    <property type="match status" value="1"/>
</dbReference>
<keyword evidence="11" id="KW-0482">Metalloprotease</keyword>
<dbReference type="InterPro" id="IPR042097">
    <property type="entry name" value="Aminopeptidase_N-like_N_sf"/>
</dbReference>
<dbReference type="Gene3D" id="1.25.50.10">
    <property type="entry name" value="Peptidase M1, alanyl aminopeptidase, C-terminal domain"/>
    <property type="match status" value="1"/>
</dbReference>
<dbReference type="InterPro" id="IPR037144">
    <property type="entry name" value="Peptidase_M1_pepN_C_sf"/>
</dbReference>
<evidence type="ECO:0000256" key="6">
    <source>
        <dbReference type="ARBA" id="ARBA00022438"/>
    </source>
</evidence>
<evidence type="ECO:0000256" key="10">
    <source>
        <dbReference type="ARBA" id="ARBA00022833"/>
    </source>
</evidence>
<evidence type="ECO:0000256" key="8">
    <source>
        <dbReference type="ARBA" id="ARBA00022723"/>
    </source>
</evidence>
<name>A0ABZ3H7R7_9BACT</name>
<protein>
    <recommendedName>
        <fullName evidence="5">Aminopeptidase N</fullName>
        <ecNumber evidence="4">3.4.11.2</ecNumber>
    </recommendedName>
</protein>
<comment type="cofactor">
    <cofactor evidence="2">
        <name>Zn(2+)</name>
        <dbReference type="ChEBI" id="CHEBI:29105"/>
    </cofactor>
</comment>
<keyword evidence="10" id="KW-0862">Zinc</keyword>
<gene>
    <name evidence="16" type="primary">pepN</name>
    <name evidence="16" type="ORF">WCY31_10045</name>
</gene>
<evidence type="ECO:0000256" key="3">
    <source>
        <dbReference type="ARBA" id="ARBA00010136"/>
    </source>
</evidence>
<evidence type="ECO:0000259" key="15">
    <source>
        <dbReference type="Pfam" id="PF17900"/>
    </source>
</evidence>
<dbReference type="Gene3D" id="2.60.40.1840">
    <property type="match status" value="1"/>
</dbReference>
<evidence type="ECO:0000256" key="2">
    <source>
        <dbReference type="ARBA" id="ARBA00001947"/>
    </source>
</evidence>
<evidence type="ECO:0000313" key="16">
    <source>
        <dbReference type="EMBL" id="XAU14582.1"/>
    </source>
</evidence>
<dbReference type="SUPFAM" id="SSF55486">
    <property type="entry name" value="Metalloproteases ('zincins'), catalytic domain"/>
    <property type="match status" value="1"/>
</dbReference>
<dbReference type="InterPro" id="IPR012779">
    <property type="entry name" value="Peptidase_M1_pepN"/>
</dbReference>
<evidence type="ECO:0000256" key="7">
    <source>
        <dbReference type="ARBA" id="ARBA00022670"/>
    </source>
</evidence>
<feature type="domain" description="Aminopeptidase N-like N-terminal" evidence="15">
    <location>
        <begin position="63"/>
        <end position="187"/>
    </location>
</feature>
<dbReference type="Proteomes" id="UP001447842">
    <property type="component" value="Chromosome"/>
</dbReference>
<dbReference type="Gene3D" id="1.10.390.10">
    <property type="entry name" value="Neutral Protease Domain 2"/>
    <property type="match status" value="1"/>
</dbReference>
<evidence type="ECO:0000259" key="13">
    <source>
        <dbReference type="Pfam" id="PF11940"/>
    </source>
</evidence>
<proteinExistence type="inferred from homology"/>
<dbReference type="NCBIfam" id="TIGR02414">
    <property type="entry name" value="pepN_proteo"/>
    <property type="match status" value="1"/>
</dbReference>
<evidence type="ECO:0000256" key="11">
    <source>
        <dbReference type="ARBA" id="ARBA00023049"/>
    </source>
</evidence>
<feature type="domain" description="Peptidase M1 alanyl aminopeptidase C-terminal" evidence="14">
    <location>
        <begin position="554"/>
        <end position="869"/>
    </location>
</feature>
<keyword evidence="8" id="KW-0479">Metal-binding</keyword>
<sequence length="870" mass="98138">MSQPKTIYLKEYEAPAYHILSTELTFEIFEEHTLVINRMAIKRRGDVPVPLLLDGDDLELLCVKVDDVKIPTDAYERNEETLTLFDPGAEATVQVVTKIYPDKNTALEGLYRSGGIYCTQCEPHGFRRITYFIDRPDNMSVFTVKVIAEQSVCPVLLSNGNLEEEGSFPDGRHYALWKDPFPKPSYLFALVAGDLGRISDNFTTAEGNEVALHIYVDKGNEPRADHAMRSLKASMRWDEETYGRSYDLSVYNIVAVDSFNMGAMENKGLNIFNSHYVLADEETATDADFLGIESVIAHEYFHNWTGNRITCRDWFQLTLKEGLTVFRDQSFSADMQSEVVQRIRDVDMLRERQFPEDAGPTAHPIKPEQYIEINNFYTATVYEKGSEVIRMLHTILGEKAWRAAMDLYFETFDGQAVRTEDFLWAMQQHSPIDLAQFALWYSQERTPSLCAEHSYDPASGRLTLKLEQIVPDAVDGRKQQPYCMPLRLALLGHAGEELPLQLEGDTGAQPLLERGILLITRDEESFTFGGLASEPALSLNRHFGAPVVMEYPQEDVMNLMRFDSDGFVRYEAAQSFARSTLEAMMRGEAVSPQFLESFKHILEDESLDLQFKAQLLSLPTVTMLMQTQQTVDVHAILEASDALRREIAVACEATMRHLYALLHRPAHMGLEAESIGARALKNRLLGYLMAQQDAESIDSAMAQYEESHTMTDRLAALQLLHHGAPEAAEAPMRDFYERYSGDMLVMTKYFSVIASSPQPDTLSRVRAAMEDEVFNIKVPNLVRSLIGSFARNPYHFHAYDGSGYAFVAEQIIALDAINPMIAAGLSGAFKTYNRLNAHSRAQMRDALEKVQAHRGISKNVYEIVGKILAG</sequence>
<feature type="domain" description="Peptidase M1 membrane alanine aminopeptidase" evidence="12">
    <location>
        <begin position="227"/>
        <end position="437"/>
    </location>
</feature>
<dbReference type="PANTHER" id="PTHR46322">
    <property type="entry name" value="PUROMYCIN-SENSITIVE AMINOPEPTIDASE"/>
    <property type="match status" value="1"/>
</dbReference>
<comment type="similarity">
    <text evidence="3">Belongs to the peptidase M1 family.</text>
</comment>
<organism evidence="16 17">
    <name type="scientific">Sulfurimonas diazotrophicus</name>
    <dbReference type="NCBI Taxonomy" id="3131939"/>
    <lineage>
        <taxon>Bacteria</taxon>
        <taxon>Pseudomonadati</taxon>
        <taxon>Campylobacterota</taxon>
        <taxon>Epsilonproteobacteria</taxon>
        <taxon>Campylobacterales</taxon>
        <taxon>Sulfurimonadaceae</taxon>
        <taxon>Sulfurimonas</taxon>
    </lineage>
</organism>
<dbReference type="PANTHER" id="PTHR46322:SF1">
    <property type="entry name" value="PUROMYCIN-SENSITIVE AMINOPEPTIDASE"/>
    <property type="match status" value="1"/>
</dbReference>
<dbReference type="PRINTS" id="PR00756">
    <property type="entry name" value="ALADIPTASE"/>
</dbReference>
<dbReference type="EC" id="3.4.11.2" evidence="4"/>
<dbReference type="Pfam" id="PF17432">
    <property type="entry name" value="DUF3458_C"/>
    <property type="match status" value="1"/>
</dbReference>